<dbReference type="AlphaFoldDB" id="A0A0C3A8M8"/>
<reference evidence="1 2" key="1">
    <citation type="submission" date="2014-04" db="EMBL/GenBank/DDBJ databases">
        <authorList>
            <consortium name="DOE Joint Genome Institute"/>
            <person name="Kuo A."/>
            <person name="Kohler A."/>
            <person name="Nagy L.G."/>
            <person name="Floudas D."/>
            <person name="Copeland A."/>
            <person name="Barry K.W."/>
            <person name="Cichocki N."/>
            <person name="Veneault-Fourrey C."/>
            <person name="LaButti K."/>
            <person name="Lindquist E.A."/>
            <person name="Lipzen A."/>
            <person name="Lundell T."/>
            <person name="Morin E."/>
            <person name="Murat C."/>
            <person name="Sun H."/>
            <person name="Tunlid A."/>
            <person name="Henrissat B."/>
            <person name="Grigoriev I.V."/>
            <person name="Hibbett D.S."/>
            <person name="Martin F."/>
            <person name="Nordberg H.P."/>
            <person name="Cantor M.N."/>
            <person name="Hua S.X."/>
        </authorList>
    </citation>
    <scope>NUCLEOTIDE SEQUENCE [LARGE SCALE GENOMIC DNA]</scope>
    <source>
        <strain evidence="1 2">Foug A</strain>
    </source>
</reference>
<protein>
    <recommendedName>
        <fullName evidence="3">hAT-like transposase RNase-H fold domain-containing protein</fullName>
    </recommendedName>
</protein>
<evidence type="ECO:0000313" key="1">
    <source>
        <dbReference type="EMBL" id="KIM61212.1"/>
    </source>
</evidence>
<proteinExistence type="predicted"/>
<dbReference type="HOGENOM" id="CLU_073131_0_0_1"/>
<name>A0A0C3A8M8_9AGAM</name>
<reference evidence="2" key="2">
    <citation type="submission" date="2015-01" db="EMBL/GenBank/DDBJ databases">
        <title>Evolutionary Origins and Diversification of the Mycorrhizal Mutualists.</title>
        <authorList>
            <consortium name="DOE Joint Genome Institute"/>
            <consortium name="Mycorrhizal Genomics Consortium"/>
            <person name="Kohler A."/>
            <person name="Kuo A."/>
            <person name="Nagy L.G."/>
            <person name="Floudas D."/>
            <person name="Copeland A."/>
            <person name="Barry K.W."/>
            <person name="Cichocki N."/>
            <person name="Veneault-Fourrey C."/>
            <person name="LaButti K."/>
            <person name="Lindquist E.A."/>
            <person name="Lipzen A."/>
            <person name="Lundell T."/>
            <person name="Morin E."/>
            <person name="Murat C."/>
            <person name="Riley R."/>
            <person name="Ohm R."/>
            <person name="Sun H."/>
            <person name="Tunlid A."/>
            <person name="Henrissat B."/>
            <person name="Grigoriev I.V."/>
            <person name="Hibbett D.S."/>
            <person name="Martin F."/>
        </authorList>
    </citation>
    <scope>NUCLEOTIDE SEQUENCE [LARGE SCALE GENOMIC DNA]</scope>
    <source>
        <strain evidence="2">Foug A</strain>
    </source>
</reference>
<dbReference type="SUPFAM" id="SSF53098">
    <property type="entry name" value="Ribonuclease H-like"/>
    <property type="match status" value="1"/>
</dbReference>
<keyword evidence="2" id="KW-1185">Reference proteome</keyword>
<accession>A0A0C3A8M8</accession>
<dbReference type="OrthoDB" id="2661839at2759"/>
<dbReference type="Proteomes" id="UP000053989">
    <property type="component" value="Unassembled WGS sequence"/>
</dbReference>
<dbReference type="InParanoid" id="A0A0C3A8M8"/>
<evidence type="ECO:0008006" key="3">
    <source>
        <dbReference type="Google" id="ProtNLM"/>
    </source>
</evidence>
<gene>
    <name evidence="1" type="ORF">SCLCIDRAFT_26022</name>
</gene>
<dbReference type="EMBL" id="KN822054">
    <property type="protein sequence ID" value="KIM61212.1"/>
    <property type="molecule type" value="Genomic_DNA"/>
</dbReference>
<sequence length="258" mass="30500">MLGWAYDLQRPINLFISSADQLFSPITSVRCPSQPIKHIPWITFTLKTANWEHVNDMQMIIFDANKIQHLFSSDDQLALWHAIPTIKEFQTTWETKRDLDKYVLYKVALNCVLKKIAKYYSKFDEKDIYVLALVLHPYYKLTYIKMAWGGADEQRKEIEAGNMNAKDWHDEAMKMVEKTVKEYWNNCRDSIAGDVDQQYSRSNHDSSHPLKSEYDRHCRQLLEKTAIQVNTGRWKEEFRHYLTEIPSDVSKETNIIAW</sequence>
<organism evidence="1 2">
    <name type="scientific">Scleroderma citrinum Foug A</name>
    <dbReference type="NCBI Taxonomy" id="1036808"/>
    <lineage>
        <taxon>Eukaryota</taxon>
        <taxon>Fungi</taxon>
        <taxon>Dikarya</taxon>
        <taxon>Basidiomycota</taxon>
        <taxon>Agaricomycotina</taxon>
        <taxon>Agaricomycetes</taxon>
        <taxon>Agaricomycetidae</taxon>
        <taxon>Boletales</taxon>
        <taxon>Sclerodermatineae</taxon>
        <taxon>Sclerodermataceae</taxon>
        <taxon>Scleroderma</taxon>
    </lineage>
</organism>
<evidence type="ECO:0000313" key="2">
    <source>
        <dbReference type="Proteomes" id="UP000053989"/>
    </source>
</evidence>
<dbReference type="InterPro" id="IPR012337">
    <property type="entry name" value="RNaseH-like_sf"/>
</dbReference>